<keyword evidence="2" id="KW-0472">Membrane</keyword>
<keyword evidence="2" id="KW-1133">Transmembrane helix</keyword>
<name>A0AAE9ZVA7_9BACT</name>
<evidence type="ECO:0000256" key="1">
    <source>
        <dbReference type="SAM" id="MobiDB-lite"/>
    </source>
</evidence>
<dbReference type="AlphaFoldDB" id="A0AAE9ZVA7"/>
<organism evidence="3 4">
    <name type="scientific">Synoicihabitans lomoniglobus</name>
    <dbReference type="NCBI Taxonomy" id="2909285"/>
    <lineage>
        <taxon>Bacteria</taxon>
        <taxon>Pseudomonadati</taxon>
        <taxon>Verrucomicrobiota</taxon>
        <taxon>Opitutia</taxon>
        <taxon>Opitutales</taxon>
        <taxon>Opitutaceae</taxon>
        <taxon>Synoicihabitans</taxon>
    </lineage>
</organism>
<feature type="region of interest" description="Disordered" evidence="1">
    <location>
        <begin position="1"/>
        <end position="136"/>
    </location>
</feature>
<keyword evidence="4" id="KW-1185">Reference proteome</keyword>
<dbReference type="KEGG" id="slom:PXH66_15465"/>
<feature type="compositionally biased region" description="Basic residues" evidence="1">
    <location>
        <begin position="13"/>
        <end position="23"/>
    </location>
</feature>
<dbReference type="Proteomes" id="UP001218638">
    <property type="component" value="Chromosome"/>
</dbReference>
<dbReference type="EMBL" id="CP119075">
    <property type="protein sequence ID" value="WED63734.1"/>
    <property type="molecule type" value="Genomic_DNA"/>
</dbReference>
<gene>
    <name evidence="3" type="ORF">PXH66_15465</name>
</gene>
<evidence type="ECO:0000313" key="3">
    <source>
        <dbReference type="EMBL" id="WED63734.1"/>
    </source>
</evidence>
<reference evidence="3" key="1">
    <citation type="submission" date="2023-03" db="EMBL/GenBank/DDBJ databases">
        <title>Lomoglobus Profundus gen. nov., sp. nov., a novel member of the phylum Verrucomicrobia, isolated from deep-marine sediment of South China Sea.</title>
        <authorList>
            <person name="Ahmad T."/>
            <person name="Ishaq S.E."/>
            <person name="Wang F."/>
        </authorList>
    </citation>
    <scope>NUCLEOTIDE SEQUENCE</scope>
    <source>
        <strain evidence="3">LMO-M01</strain>
    </source>
</reference>
<sequence length="471" mass="49366">MGDEPEKPDFRLKSRAPKARKKRVTDDGTDESGPKSSTAGATPHPISSDPDDLSYTTRPPWMEGKVTSISADETLPSMAGDAAIKPEKREAPEDRVAAKPGAAADEALATRGQKASAENAEEKTAEAVSAEESTPAAPALAEGVLLDKEAIKAERYYAKRRSGGNAFILLFRVLAKFVPIGMVLGFSFYVYKSLFAPMPDEEFRDGAAEATTAVAPSPAAVPPSDGRPSVVYAAGKKPTASSGTSASAPVVVNAAGADPASVVQTPHGAIDVSQIGAPATATASEPGKPMSRVGRMLQQAKDAVSAHDKNVHAANALADLDHGGDLSALSVDAGPADPNLPTPAELAAAEAVLRAEAAREAEIAAVAAQQDQVVGRIKAPELDELLNGSKPRPIEIIQTVDPSKDLLAWAAQMRLTGVREGDDPRVVVNRIPARIGGIVDYDLEVYFDNIDVVRRLLIFKDKNGAYVTKPY</sequence>
<keyword evidence="2" id="KW-0812">Transmembrane</keyword>
<evidence type="ECO:0000256" key="2">
    <source>
        <dbReference type="SAM" id="Phobius"/>
    </source>
</evidence>
<feature type="transmembrane region" description="Helical" evidence="2">
    <location>
        <begin position="169"/>
        <end position="191"/>
    </location>
</feature>
<proteinExistence type="predicted"/>
<accession>A0AAE9ZVA7</accession>
<feature type="compositionally biased region" description="Basic and acidic residues" evidence="1">
    <location>
        <begin position="1"/>
        <end position="12"/>
    </location>
</feature>
<protein>
    <submittedName>
        <fullName evidence="3">Uncharacterized protein</fullName>
    </submittedName>
</protein>
<evidence type="ECO:0000313" key="4">
    <source>
        <dbReference type="Proteomes" id="UP001218638"/>
    </source>
</evidence>
<feature type="compositionally biased region" description="Basic and acidic residues" evidence="1">
    <location>
        <begin position="84"/>
        <end position="97"/>
    </location>
</feature>
<dbReference type="RefSeq" id="WP_330932068.1">
    <property type="nucleotide sequence ID" value="NZ_CP119075.1"/>
</dbReference>